<evidence type="ECO:0000259" key="7">
    <source>
        <dbReference type="Pfam" id="PF00441"/>
    </source>
</evidence>
<dbReference type="STRING" id="1758689.SGUI_2170"/>
<dbReference type="InterPro" id="IPR009075">
    <property type="entry name" value="AcylCo_DH/oxidase_C"/>
</dbReference>
<evidence type="ECO:0000313" key="10">
    <source>
        <dbReference type="EMBL" id="ANS79566.1"/>
    </source>
</evidence>
<evidence type="ECO:0000256" key="2">
    <source>
        <dbReference type="ARBA" id="ARBA00009347"/>
    </source>
</evidence>
<feature type="domain" description="Acyl-CoA oxidase/dehydrogenase middle" evidence="8">
    <location>
        <begin position="152"/>
        <end position="245"/>
    </location>
</feature>
<dbReference type="Gene3D" id="1.10.540.10">
    <property type="entry name" value="Acyl-CoA dehydrogenase/oxidase, N-terminal domain"/>
    <property type="match status" value="1"/>
</dbReference>
<dbReference type="AlphaFoldDB" id="A0A1B1NDS0"/>
<feature type="domain" description="Acyl-CoA dehydrogenase/oxidase C-terminal" evidence="7">
    <location>
        <begin position="263"/>
        <end position="404"/>
    </location>
</feature>
<dbReference type="Proteomes" id="UP000092482">
    <property type="component" value="Chromosome"/>
</dbReference>
<comment type="cofactor">
    <cofactor evidence="1 5">
        <name>FAD</name>
        <dbReference type="ChEBI" id="CHEBI:57692"/>
    </cofactor>
</comment>
<dbReference type="Pfam" id="PF00441">
    <property type="entry name" value="Acyl-CoA_dh_1"/>
    <property type="match status" value="1"/>
</dbReference>
<evidence type="ECO:0000256" key="6">
    <source>
        <dbReference type="SAM" id="MobiDB-lite"/>
    </source>
</evidence>
<dbReference type="PATRIC" id="fig|1758689.4.peg.2261"/>
<dbReference type="InterPro" id="IPR013786">
    <property type="entry name" value="AcylCoA_DH/ox_N"/>
</dbReference>
<dbReference type="Gene3D" id="1.20.140.10">
    <property type="entry name" value="Butyryl-CoA Dehydrogenase, subunit A, domain 3"/>
    <property type="match status" value="1"/>
</dbReference>
<keyword evidence="5 10" id="KW-0560">Oxidoreductase</keyword>
<dbReference type="GO" id="GO:0050660">
    <property type="term" value="F:flavin adenine dinucleotide binding"/>
    <property type="evidence" value="ECO:0007669"/>
    <property type="project" value="InterPro"/>
</dbReference>
<evidence type="ECO:0000256" key="4">
    <source>
        <dbReference type="ARBA" id="ARBA00022827"/>
    </source>
</evidence>
<gene>
    <name evidence="10" type="ORF">SGUI_2170</name>
</gene>
<dbReference type="InterPro" id="IPR006091">
    <property type="entry name" value="Acyl-CoA_Oxase/DH_mid-dom"/>
</dbReference>
<dbReference type="EMBL" id="CP014989">
    <property type="protein sequence ID" value="ANS79566.1"/>
    <property type="molecule type" value="Genomic_DNA"/>
</dbReference>
<organism evidence="10 11">
    <name type="scientific">Serinicoccus hydrothermalis</name>
    <dbReference type="NCBI Taxonomy" id="1758689"/>
    <lineage>
        <taxon>Bacteria</taxon>
        <taxon>Bacillati</taxon>
        <taxon>Actinomycetota</taxon>
        <taxon>Actinomycetes</taxon>
        <taxon>Micrococcales</taxon>
        <taxon>Ornithinimicrobiaceae</taxon>
        <taxon>Serinicoccus</taxon>
    </lineage>
</organism>
<feature type="domain" description="Acyl-CoA dehydrogenase/oxidase N-terminal" evidence="9">
    <location>
        <begin position="37"/>
        <end position="148"/>
    </location>
</feature>
<evidence type="ECO:0000259" key="8">
    <source>
        <dbReference type="Pfam" id="PF02770"/>
    </source>
</evidence>
<sequence>MSDAPQPMPEPDRAMPDGSDLGASLGTDFLHLEDLLTDAERELRDGVRAWCDAEVVAAAQEWWEAARFPAEMLPGYAATRVAGAAIQGYGCAGVSAVAEGMMCAELARGDGSIATFNAVHSGLAMTSVHLLGDDEQRERWLPSMARVETIGAVALTEPTHGSDVVSLETTARRDGEEWVLDGAKRWIGNGSVADLVVVWARDDDGDVGGFVVESPQGTDGWDAQVIEGKISNRGVWQAHIRLDGVRVPAGNRLAGARTFADTNKVLAKSRQTVAWEALGHAVAAYEGALTYALRRQQFGRPLAKNQLIQDDLARMVTLITSMQLMCVRMSQLEDEGRCTIEHAAMTKLHTTTAAREVVAIARDMLGGNGILLDHHVARHFADLEAVYTYEGSRTVQSLLVGRAVTGTSAFR</sequence>
<proteinExistence type="inferred from homology"/>
<accession>A0A1B1NDS0</accession>
<keyword evidence="11" id="KW-1185">Reference proteome</keyword>
<protein>
    <submittedName>
        <fullName evidence="10">Glutaryl-CoA dehydrogenase</fullName>
        <ecNumber evidence="10">1.3.8.6</ecNumber>
    </submittedName>
</protein>
<reference evidence="10 11" key="1">
    <citation type="submission" date="2016-03" db="EMBL/GenBank/DDBJ databases">
        <title>Shallow-sea hydrothermal system.</title>
        <authorList>
            <person name="Tang K."/>
        </authorList>
    </citation>
    <scope>NUCLEOTIDE SEQUENCE [LARGE SCALE GENOMIC DNA]</scope>
    <source>
        <strain evidence="10 11">JLT9</strain>
    </source>
</reference>
<dbReference type="EC" id="1.3.8.6" evidence="10"/>
<dbReference type="PANTHER" id="PTHR43188:SF1">
    <property type="entry name" value="ACYL-COA DEHYDROGENASE"/>
    <property type="match status" value="1"/>
</dbReference>
<dbReference type="InterPro" id="IPR037069">
    <property type="entry name" value="AcylCoA_DH/ox_N_sf"/>
</dbReference>
<dbReference type="InterPro" id="IPR006089">
    <property type="entry name" value="Acyl-CoA_DH_CS"/>
</dbReference>
<dbReference type="InterPro" id="IPR009100">
    <property type="entry name" value="AcylCoA_DH/oxidase_NM_dom_sf"/>
</dbReference>
<keyword evidence="4 5" id="KW-0274">FAD</keyword>
<name>A0A1B1NDS0_9MICO</name>
<evidence type="ECO:0000259" key="9">
    <source>
        <dbReference type="Pfam" id="PF02771"/>
    </source>
</evidence>
<dbReference type="Pfam" id="PF02770">
    <property type="entry name" value="Acyl-CoA_dh_M"/>
    <property type="match status" value="1"/>
</dbReference>
<evidence type="ECO:0000256" key="5">
    <source>
        <dbReference type="RuleBase" id="RU362125"/>
    </source>
</evidence>
<dbReference type="PROSITE" id="PS00073">
    <property type="entry name" value="ACYL_COA_DH_2"/>
    <property type="match status" value="1"/>
</dbReference>
<dbReference type="InterPro" id="IPR045008">
    <property type="entry name" value="ACX4-like"/>
</dbReference>
<dbReference type="InterPro" id="IPR046373">
    <property type="entry name" value="Acyl-CoA_Oxase/DH_mid-dom_sf"/>
</dbReference>
<dbReference type="SUPFAM" id="SSF47203">
    <property type="entry name" value="Acyl-CoA dehydrogenase C-terminal domain-like"/>
    <property type="match status" value="1"/>
</dbReference>
<dbReference type="Gene3D" id="2.40.110.10">
    <property type="entry name" value="Butyryl-CoA Dehydrogenase, subunit A, domain 2"/>
    <property type="match status" value="1"/>
</dbReference>
<evidence type="ECO:0000313" key="11">
    <source>
        <dbReference type="Proteomes" id="UP000092482"/>
    </source>
</evidence>
<evidence type="ECO:0000256" key="1">
    <source>
        <dbReference type="ARBA" id="ARBA00001974"/>
    </source>
</evidence>
<dbReference type="Pfam" id="PF02771">
    <property type="entry name" value="Acyl-CoA_dh_N"/>
    <property type="match status" value="1"/>
</dbReference>
<dbReference type="GO" id="GO:0004361">
    <property type="term" value="F:glutaryl-CoA dehydrogenase activity"/>
    <property type="evidence" value="ECO:0007669"/>
    <property type="project" value="UniProtKB-EC"/>
</dbReference>
<feature type="region of interest" description="Disordered" evidence="6">
    <location>
        <begin position="1"/>
        <end position="20"/>
    </location>
</feature>
<evidence type="ECO:0000256" key="3">
    <source>
        <dbReference type="ARBA" id="ARBA00022630"/>
    </source>
</evidence>
<dbReference type="PANTHER" id="PTHR43188">
    <property type="entry name" value="ACYL-COENZYME A OXIDASE"/>
    <property type="match status" value="1"/>
</dbReference>
<dbReference type="InterPro" id="IPR036250">
    <property type="entry name" value="AcylCo_DH-like_C"/>
</dbReference>
<dbReference type="GO" id="GO:0006635">
    <property type="term" value="P:fatty acid beta-oxidation"/>
    <property type="evidence" value="ECO:0007669"/>
    <property type="project" value="InterPro"/>
</dbReference>
<keyword evidence="3 5" id="KW-0285">Flavoprotein</keyword>
<dbReference type="KEGG" id="serj:SGUI_2170"/>
<dbReference type="SUPFAM" id="SSF56645">
    <property type="entry name" value="Acyl-CoA dehydrogenase NM domain-like"/>
    <property type="match status" value="1"/>
</dbReference>
<dbReference type="RefSeq" id="WP_237141336.1">
    <property type="nucleotide sequence ID" value="NZ_CP014989.1"/>
</dbReference>
<comment type="similarity">
    <text evidence="2 5">Belongs to the acyl-CoA dehydrogenase family.</text>
</comment>